<name>A0AA39IEI8_9AGAR</name>
<evidence type="ECO:0000313" key="1">
    <source>
        <dbReference type="EMBL" id="KAK0421753.1"/>
    </source>
</evidence>
<proteinExistence type="predicted"/>
<reference evidence="1" key="1">
    <citation type="submission" date="2023-06" db="EMBL/GenBank/DDBJ databases">
        <authorList>
            <consortium name="Lawrence Berkeley National Laboratory"/>
            <person name="Ahrendt S."/>
            <person name="Sahu N."/>
            <person name="Indic B."/>
            <person name="Wong-Bajracharya J."/>
            <person name="Merenyi Z."/>
            <person name="Ke H.-M."/>
            <person name="Monk M."/>
            <person name="Kocsube S."/>
            <person name="Drula E."/>
            <person name="Lipzen A."/>
            <person name="Balint B."/>
            <person name="Henrissat B."/>
            <person name="Andreopoulos B."/>
            <person name="Martin F.M."/>
            <person name="Harder C.B."/>
            <person name="Rigling D."/>
            <person name="Ford K.L."/>
            <person name="Foster G.D."/>
            <person name="Pangilinan J."/>
            <person name="Papanicolaou A."/>
            <person name="Barry K."/>
            <person name="LaButti K."/>
            <person name="Viragh M."/>
            <person name="Koriabine M."/>
            <person name="Yan M."/>
            <person name="Riley R."/>
            <person name="Champramary S."/>
            <person name="Plett K.L."/>
            <person name="Tsai I.J."/>
            <person name="Slot J."/>
            <person name="Sipos G."/>
            <person name="Plett J."/>
            <person name="Nagy L.G."/>
            <person name="Grigoriev I.V."/>
        </authorList>
    </citation>
    <scope>NUCLEOTIDE SEQUENCE</scope>
    <source>
        <strain evidence="1">FPL87.14</strain>
    </source>
</reference>
<dbReference type="AlphaFoldDB" id="A0AA39IEI8"/>
<gene>
    <name evidence="1" type="ORF">EV421DRAFT_755193</name>
</gene>
<dbReference type="EMBL" id="JAUEPT010000319">
    <property type="protein sequence ID" value="KAK0421753.1"/>
    <property type="molecule type" value="Genomic_DNA"/>
</dbReference>
<keyword evidence="2" id="KW-1185">Reference proteome</keyword>
<accession>A0AA39IEI8</accession>
<organism evidence="1 2">
    <name type="scientific">Armillaria borealis</name>
    <dbReference type="NCBI Taxonomy" id="47425"/>
    <lineage>
        <taxon>Eukaryota</taxon>
        <taxon>Fungi</taxon>
        <taxon>Dikarya</taxon>
        <taxon>Basidiomycota</taxon>
        <taxon>Agaricomycotina</taxon>
        <taxon>Agaricomycetes</taxon>
        <taxon>Agaricomycetidae</taxon>
        <taxon>Agaricales</taxon>
        <taxon>Marasmiineae</taxon>
        <taxon>Physalacriaceae</taxon>
        <taxon>Armillaria</taxon>
    </lineage>
</organism>
<sequence length="180" mass="20275">MYRTNFAPRRRIDFRRAGSARSKTCRGLLLWSRDSEVRRGGATRSASTPIAPIQSVDHRHGLCPPLCEVDVLRRAMRSFRIWQCQPLRHLKLSWSRRRLFWGGDHVSRSGEQEIVEGEAGVRAGGRGPRPSFTLRLSSFNIPVLDNLPLATHTHGRRVELQFCAEATYLVPASEGGVSVC</sequence>
<dbReference type="Proteomes" id="UP001175226">
    <property type="component" value="Unassembled WGS sequence"/>
</dbReference>
<protein>
    <submittedName>
        <fullName evidence="1">Uncharacterized protein</fullName>
    </submittedName>
</protein>
<evidence type="ECO:0000313" key="2">
    <source>
        <dbReference type="Proteomes" id="UP001175226"/>
    </source>
</evidence>
<comment type="caution">
    <text evidence="1">The sequence shown here is derived from an EMBL/GenBank/DDBJ whole genome shotgun (WGS) entry which is preliminary data.</text>
</comment>